<keyword evidence="4" id="KW-1185">Reference proteome</keyword>
<protein>
    <recommendedName>
        <fullName evidence="2">Fibronectin type-III domain-containing protein</fullName>
    </recommendedName>
</protein>
<evidence type="ECO:0000313" key="4">
    <source>
        <dbReference type="Proteomes" id="UP001162162"/>
    </source>
</evidence>
<keyword evidence="1" id="KW-0732">Signal</keyword>
<evidence type="ECO:0000313" key="3">
    <source>
        <dbReference type="EMBL" id="KAJ8948733.1"/>
    </source>
</evidence>
<dbReference type="PANTHER" id="PTHR46957">
    <property type="entry name" value="CYTOKINE RECEPTOR"/>
    <property type="match status" value="1"/>
</dbReference>
<dbReference type="Proteomes" id="UP001162162">
    <property type="component" value="Unassembled WGS sequence"/>
</dbReference>
<feature type="domain" description="Fibronectin type-III" evidence="2">
    <location>
        <begin position="29"/>
        <end position="118"/>
    </location>
</feature>
<dbReference type="EMBL" id="JAPWTK010000131">
    <property type="protein sequence ID" value="KAJ8948733.1"/>
    <property type="molecule type" value="Genomic_DNA"/>
</dbReference>
<dbReference type="SUPFAM" id="SSF49265">
    <property type="entry name" value="Fibronectin type III"/>
    <property type="match status" value="2"/>
</dbReference>
<feature type="chain" id="PRO_5043496770" description="Fibronectin type-III domain-containing protein" evidence="1">
    <location>
        <begin position="25"/>
        <end position="309"/>
    </location>
</feature>
<dbReference type="AlphaFoldDB" id="A0AAV8YD13"/>
<gene>
    <name evidence="3" type="ORF">NQ318_017901</name>
</gene>
<dbReference type="InterPro" id="IPR013783">
    <property type="entry name" value="Ig-like_fold"/>
</dbReference>
<dbReference type="PROSITE" id="PS50853">
    <property type="entry name" value="FN3"/>
    <property type="match status" value="1"/>
</dbReference>
<dbReference type="SMART" id="SM00060">
    <property type="entry name" value="FN3"/>
    <property type="match status" value="3"/>
</dbReference>
<dbReference type="PANTHER" id="PTHR46957:SF3">
    <property type="entry name" value="CYTOKINE RECEPTOR"/>
    <property type="match status" value="1"/>
</dbReference>
<feature type="signal peptide" evidence="1">
    <location>
        <begin position="1"/>
        <end position="24"/>
    </location>
</feature>
<dbReference type="GO" id="GO:0016020">
    <property type="term" value="C:membrane"/>
    <property type="evidence" value="ECO:0007669"/>
    <property type="project" value="UniProtKB-SubCell"/>
</dbReference>
<dbReference type="InterPro" id="IPR036116">
    <property type="entry name" value="FN3_sf"/>
</dbReference>
<name>A0AAV8YD13_9CUCU</name>
<evidence type="ECO:0000259" key="2">
    <source>
        <dbReference type="PROSITE" id="PS50853"/>
    </source>
</evidence>
<dbReference type="CDD" id="cd00063">
    <property type="entry name" value="FN3"/>
    <property type="match status" value="1"/>
</dbReference>
<evidence type="ECO:0000256" key="1">
    <source>
        <dbReference type="SAM" id="SignalP"/>
    </source>
</evidence>
<organism evidence="3 4">
    <name type="scientific">Aromia moschata</name>
    <dbReference type="NCBI Taxonomy" id="1265417"/>
    <lineage>
        <taxon>Eukaryota</taxon>
        <taxon>Metazoa</taxon>
        <taxon>Ecdysozoa</taxon>
        <taxon>Arthropoda</taxon>
        <taxon>Hexapoda</taxon>
        <taxon>Insecta</taxon>
        <taxon>Pterygota</taxon>
        <taxon>Neoptera</taxon>
        <taxon>Endopterygota</taxon>
        <taxon>Coleoptera</taxon>
        <taxon>Polyphaga</taxon>
        <taxon>Cucujiformia</taxon>
        <taxon>Chrysomeloidea</taxon>
        <taxon>Cerambycidae</taxon>
        <taxon>Cerambycinae</taxon>
        <taxon>Callichromatini</taxon>
        <taxon>Aromia</taxon>
    </lineage>
</organism>
<sequence length="309" mass="34551">MASALQRFTFLLGILAGTIHLSIQDEECVPGTVQNLTLTANSTLNWVTPNTEQCSIAAYLVEVALQDGTLQWSYTTQDTTVDVGHLEPCQTYFFRVFQVSTDNITGSGWTVYANTPPNSDVDLELAYVNHTQVGHTVRLEWGLAPQHAHCARRYRVVIYVDETNVAFDQYTTLTAMNINNLIPCTNYTFAVRALFTLIEDGPATLVEHRTYDDINSRPELISVTPDRNKVTLVWQLQEYSRNRCHISSLHLNGSPNFDINLEIPDQTNRNPFPVTIDNLAAAGLYYLRTSVVNSAGESAPFLMAVQTLE</sequence>
<proteinExistence type="predicted"/>
<reference evidence="3" key="1">
    <citation type="journal article" date="2023" name="Insect Mol. Biol.">
        <title>Genome sequencing provides insights into the evolution of gene families encoding plant cell wall-degrading enzymes in longhorned beetles.</title>
        <authorList>
            <person name="Shin N.R."/>
            <person name="Okamura Y."/>
            <person name="Kirsch R."/>
            <person name="Pauchet Y."/>
        </authorList>
    </citation>
    <scope>NUCLEOTIDE SEQUENCE</scope>
    <source>
        <strain evidence="3">AMC_N1</strain>
    </source>
</reference>
<accession>A0AAV8YD13</accession>
<dbReference type="InterPro" id="IPR003961">
    <property type="entry name" value="FN3_dom"/>
</dbReference>
<dbReference type="InterPro" id="IPR050713">
    <property type="entry name" value="RTP_Phos/Ushers"/>
</dbReference>
<dbReference type="Gene3D" id="2.60.40.10">
    <property type="entry name" value="Immunoglobulins"/>
    <property type="match status" value="2"/>
</dbReference>
<comment type="caution">
    <text evidence="3">The sequence shown here is derived from an EMBL/GenBank/DDBJ whole genome shotgun (WGS) entry which is preliminary data.</text>
</comment>